<sequence length="390" mass="41901">MTMDIAALRRDTPACASVLHFNNAGSSLPPAAVVDTVVEHLRREAAIGGYEAEAEAGERLAAVYGSVARLIGAAPDEIALVENATRAWDMAFYSLRFGPGDRILTARAEYASNYIAFLQVARRTGAEIVPIPSDERGAVSLSALDRLLDERVKLIAITHVPTNGGLVNPAEAIGRRARSAGVPFLLDACQSVGQLPIDVEAIGCDFLSATGRKYLRGPRGTGFLYVRRALLDRLEPPFLDLHAATWTAPGRYELRPDARRFENWESYVAGRLGLGAAAEYALRLGLPAIRDRVCALAERLRARLAELPGVAVRDLGEQRCGIVTFTRDGEDAAAVKARLGARAIHVSVSTAAGTLLDFEARGIPDLVRASVHYYNDESEVDRFVAAVGAA</sequence>
<dbReference type="Gene3D" id="3.90.1150.10">
    <property type="entry name" value="Aspartate Aminotransferase, domain 1"/>
    <property type="match status" value="1"/>
</dbReference>
<dbReference type="InterPro" id="IPR000192">
    <property type="entry name" value="Aminotrans_V_dom"/>
</dbReference>
<keyword evidence="6" id="KW-0808">Transferase</keyword>
<dbReference type="InterPro" id="IPR015421">
    <property type="entry name" value="PyrdxlP-dep_Trfase_major"/>
</dbReference>
<evidence type="ECO:0000256" key="3">
    <source>
        <dbReference type="RuleBase" id="RU004075"/>
    </source>
</evidence>
<dbReference type="AlphaFoldDB" id="A0A150SW08"/>
<comment type="caution">
    <text evidence="6">The sequence shown here is derived from an EMBL/GenBank/DDBJ whole genome shotgun (WGS) entry which is preliminary data.</text>
</comment>
<evidence type="ECO:0000256" key="1">
    <source>
        <dbReference type="ARBA" id="ARBA00001933"/>
    </source>
</evidence>
<keyword evidence="6" id="KW-0032">Aminotransferase</keyword>
<protein>
    <submittedName>
        <fullName evidence="6">Aminotransferase class V</fullName>
    </submittedName>
</protein>
<reference evidence="6 7" key="1">
    <citation type="submission" date="2014-02" db="EMBL/GenBank/DDBJ databases">
        <title>The small core and large imbalanced accessory genome model reveals a collaborative survival strategy of Sorangium cellulosum strains in nature.</title>
        <authorList>
            <person name="Han K."/>
            <person name="Peng R."/>
            <person name="Blom J."/>
            <person name="Li Y.-Z."/>
        </authorList>
    </citation>
    <scope>NUCLEOTIDE SEQUENCE [LARGE SCALE GENOMIC DNA]</scope>
    <source>
        <strain evidence="6 7">So0149</strain>
    </source>
</reference>
<proteinExistence type="inferred from homology"/>
<dbReference type="Proteomes" id="UP000075515">
    <property type="component" value="Unassembled WGS sequence"/>
</dbReference>
<dbReference type="PANTHER" id="PTHR43586">
    <property type="entry name" value="CYSTEINE DESULFURASE"/>
    <property type="match status" value="1"/>
</dbReference>
<evidence type="ECO:0000259" key="5">
    <source>
        <dbReference type="Pfam" id="PF00266"/>
    </source>
</evidence>
<evidence type="ECO:0000313" key="7">
    <source>
        <dbReference type="Proteomes" id="UP000075515"/>
    </source>
</evidence>
<keyword evidence="2" id="KW-0663">Pyridoxal phosphate</keyword>
<dbReference type="SUPFAM" id="SSF53383">
    <property type="entry name" value="PLP-dependent transferases"/>
    <property type="match status" value="1"/>
</dbReference>
<dbReference type="InterPro" id="IPR027563">
    <property type="entry name" value="EgtE"/>
</dbReference>
<feature type="domain" description="Aminotransferase class V" evidence="5">
    <location>
        <begin position="21"/>
        <end position="383"/>
    </location>
</feature>
<dbReference type="InterPro" id="IPR015422">
    <property type="entry name" value="PyrdxlP-dep_Trfase_small"/>
</dbReference>
<organism evidence="6 7">
    <name type="scientific">Sorangium cellulosum</name>
    <name type="common">Polyangium cellulosum</name>
    <dbReference type="NCBI Taxonomy" id="56"/>
    <lineage>
        <taxon>Bacteria</taxon>
        <taxon>Pseudomonadati</taxon>
        <taxon>Myxococcota</taxon>
        <taxon>Polyangia</taxon>
        <taxon>Polyangiales</taxon>
        <taxon>Polyangiaceae</taxon>
        <taxon>Sorangium</taxon>
    </lineage>
</organism>
<evidence type="ECO:0000313" key="6">
    <source>
        <dbReference type="EMBL" id="KYF94169.1"/>
    </source>
</evidence>
<accession>A0A150SW08</accession>
<name>A0A150SW08_SORCE</name>
<dbReference type="Pfam" id="PF00266">
    <property type="entry name" value="Aminotran_5"/>
    <property type="match status" value="1"/>
</dbReference>
<dbReference type="InterPro" id="IPR015424">
    <property type="entry name" value="PyrdxlP-dep_Trfase"/>
</dbReference>
<dbReference type="PROSITE" id="PS00595">
    <property type="entry name" value="AA_TRANSFER_CLASS_5"/>
    <property type="match status" value="1"/>
</dbReference>
<gene>
    <name evidence="6" type="ORF">BE18_36830</name>
</gene>
<evidence type="ECO:0000256" key="2">
    <source>
        <dbReference type="ARBA" id="ARBA00022898"/>
    </source>
</evidence>
<dbReference type="Gene3D" id="3.40.640.10">
    <property type="entry name" value="Type I PLP-dependent aspartate aminotransferase-like (Major domain)"/>
    <property type="match status" value="1"/>
</dbReference>
<evidence type="ECO:0000256" key="4">
    <source>
        <dbReference type="RuleBase" id="RU004504"/>
    </source>
</evidence>
<dbReference type="GO" id="GO:0008483">
    <property type="term" value="F:transaminase activity"/>
    <property type="evidence" value="ECO:0007669"/>
    <property type="project" value="UniProtKB-KW"/>
</dbReference>
<dbReference type="EMBL" id="JEMC01001763">
    <property type="protein sequence ID" value="KYF94169.1"/>
    <property type="molecule type" value="Genomic_DNA"/>
</dbReference>
<dbReference type="HAMAP" id="MF_02038">
    <property type="entry name" value="EgtE"/>
    <property type="match status" value="1"/>
</dbReference>
<dbReference type="InterPro" id="IPR020578">
    <property type="entry name" value="Aminotrans_V_PyrdxlP_BS"/>
</dbReference>
<comment type="cofactor">
    <cofactor evidence="1 4">
        <name>pyridoxal 5'-phosphate</name>
        <dbReference type="ChEBI" id="CHEBI:597326"/>
    </cofactor>
</comment>
<dbReference type="PANTHER" id="PTHR43586:SF24">
    <property type="entry name" value="BLR4730 PROTEIN"/>
    <property type="match status" value="1"/>
</dbReference>
<comment type="similarity">
    <text evidence="3">Belongs to the class-V pyridoxal-phosphate-dependent aminotransferase family.</text>
</comment>